<reference evidence="4 5" key="1">
    <citation type="submission" date="2017-05" db="EMBL/GenBank/DDBJ databases">
        <authorList>
            <person name="Varghese N."/>
            <person name="Submissions S."/>
        </authorList>
    </citation>
    <scope>NUCLEOTIDE SEQUENCE [LARGE SCALE GENOMIC DNA]</scope>
    <source>
        <strain evidence="4 5">DSM 25457</strain>
    </source>
</reference>
<dbReference type="CDD" id="cd16145">
    <property type="entry name" value="ARS_like"/>
    <property type="match status" value="1"/>
</dbReference>
<sequence>MIHFLRMTMLAAVIVSQLLHAATLKAEANEQPNVIFILCDDMGWGDLGVFHQNESKHDKKFSTPNLDKMARDGAQLRNHYCPAPVCAPSRASLLLGVHQGNCEIRDNQFDKKLPDNHTLGTVMKSAGYTTAMVGKYGLQGKSEGVKKEDPGSVQGWAGYPTKRGFDDFFGAVRHVDGHVHYPANHYPLGNSKSHQVPKELWHNDDEISAKLDKCYSTDLFTAYAKHWVGEQVSEADKPFFLYLAYDTPHAALQVPTMAFPKGQGVNGGLQWLGNEGQMINTAQGKIDSYRHDDYTGKGWSDAEERFATMVRRIDDCVGDLLQTLKDLGVAENTLVVFSSDNGPHSESYLQSVPYDPTSFQSYGPFDGIKRDTWEGGIRVPTLAWWPTKIPAETVDTTPSQFQDWMATFADVAGVAPPAICDGVTLLPTVTNSGDRDASTVYVEYSQSGKTPNYDDFEPRKQGRRRKQMQVLMLGGYKGIRTNIKDHTSPFEIYDLRVDPSELNDLANSSDAMKELQRQMQSQVLRVRRKNSTAPRPYDGQPIAALPAQPTSPGILVDSRSGDFQYVPNFDSLSSQSGNLRIIQDPGKYVASLDANQLAAVYHFKGYIAVPKTGKVAFQFQSDTPAFVRIHETVLFDNDFHHQADKKRSTQLALEEGNHPIEITILGGTARPNWQLTGALTKQPKTEIVAGKWRMPIGK</sequence>
<accession>A0ABY1Q236</accession>
<dbReference type="Gene3D" id="3.30.1120.10">
    <property type="match status" value="1"/>
</dbReference>
<dbReference type="Proteomes" id="UP001158067">
    <property type="component" value="Unassembled WGS sequence"/>
</dbReference>
<dbReference type="PROSITE" id="PS51820">
    <property type="entry name" value="PA14"/>
    <property type="match status" value="1"/>
</dbReference>
<feature type="region of interest" description="Disordered" evidence="1">
    <location>
        <begin position="531"/>
        <end position="550"/>
    </location>
</feature>
<feature type="chain" id="PRO_5045935113" evidence="2">
    <location>
        <begin position="22"/>
        <end position="698"/>
    </location>
</feature>
<evidence type="ECO:0000259" key="3">
    <source>
        <dbReference type="PROSITE" id="PS51820"/>
    </source>
</evidence>
<dbReference type="RefSeq" id="WP_283432708.1">
    <property type="nucleotide sequence ID" value="NZ_FXUG01000005.1"/>
</dbReference>
<keyword evidence="5" id="KW-1185">Reference proteome</keyword>
<dbReference type="Pfam" id="PF00884">
    <property type="entry name" value="Sulfatase"/>
    <property type="match status" value="1"/>
</dbReference>
<proteinExistence type="predicted"/>
<dbReference type="InterPro" id="IPR011658">
    <property type="entry name" value="PA14_dom"/>
</dbReference>
<feature type="signal peptide" evidence="2">
    <location>
        <begin position="1"/>
        <end position="21"/>
    </location>
</feature>
<dbReference type="Pfam" id="PF07691">
    <property type="entry name" value="PA14"/>
    <property type="match status" value="1"/>
</dbReference>
<organism evidence="4 5">
    <name type="scientific">Neorhodopirellula lusitana</name>
    <dbReference type="NCBI Taxonomy" id="445327"/>
    <lineage>
        <taxon>Bacteria</taxon>
        <taxon>Pseudomonadati</taxon>
        <taxon>Planctomycetota</taxon>
        <taxon>Planctomycetia</taxon>
        <taxon>Pirellulales</taxon>
        <taxon>Pirellulaceae</taxon>
        <taxon>Neorhodopirellula</taxon>
    </lineage>
</organism>
<dbReference type="InterPro" id="IPR037524">
    <property type="entry name" value="PA14/GLEYA"/>
</dbReference>
<gene>
    <name evidence="4" type="ORF">SAMN06265222_105248</name>
</gene>
<dbReference type="SUPFAM" id="SSF53649">
    <property type="entry name" value="Alkaline phosphatase-like"/>
    <property type="match status" value="1"/>
</dbReference>
<name>A0ABY1Q236_9BACT</name>
<evidence type="ECO:0000313" key="4">
    <source>
        <dbReference type="EMBL" id="SMP57020.1"/>
    </source>
</evidence>
<keyword evidence="2" id="KW-0732">Signal</keyword>
<dbReference type="EMBL" id="FXUG01000005">
    <property type="protein sequence ID" value="SMP57020.1"/>
    <property type="molecule type" value="Genomic_DNA"/>
</dbReference>
<dbReference type="PANTHER" id="PTHR43751">
    <property type="entry name" value="SULFATASE"/>
    <property type="match status" value="1"/>
</dbReference>
<dbReference type="Gene3D" id="3.40.720.10">
    <property type="entry name" value="Alkaline Phosphatase, subunit A"/>
    <property type="match status" value="1"/>
</dbReference>
<evidence type="ECO:0000256" key="1">
    <source>
        <dbReference type="SAM" id="MobiDB-lite"/>
    </source>
</evidence>
<dbReference type="PANTHER" id="PTHR43751:SF3">
    <property type="entry name" value="SULFATASE N-TERMINAL DOMAIN-CONTAINING PROTEIN"/>
    <property type="match status" value="1"/>
</dbReference>
<dbReference type="InterPro" id="IPR000917">
    <property type="entry name" value="Sulfatase_N"/>
</dbReference>
<protein>
    <submittedName>
        <fullName evidence="4">Uncharacterized sulfatase</fullName>
    </submittedName>
</protein>
<feature type="domain" description="PA14" evidence="3">
    <location>
        <begin position="549"/>
        <end position="691"/>
    </location>
</feature>
<evidence type="ECO:0000313" key="5">
    <source>
        <dbReference type="Proteomes" id="UP001158067"/>
    </source>
</evidence>
<dbReference type="InterPro" id="IPR017850">
    <property type="entry name" value="Alkaline_phosphatase_core_sf"/>
</dbReference>
<comment type="caution">
    <text evidence="4">The sequence shown here is derived from an EMBL/GenBank/DDBJ whole genome shotgun (WGS) entry which is preliminary data.</text>
</comment>
<dbReference type="InterPro" id="IPR052701">
    <property type="entry name" value="GAG_Ulvan_Degrading_Sulfatases"/>
</dbReference>
<evidence type="ECO:0000256" key="2">
    <source>
        <dbReference type="SAM" id="SignalP"/>
    </source>
</evidence>